<dbReference type="OrthoDB" id="1748060at2759"/>
<feature type="compositionally biased region" description="Basic and acidic residues" evidence="1">
    <location>
        <begin position="1"/>
        <end position="20"/>
    </location>
</feature>
<comment type="caution">
    <text evidence="2">The sequence shown here is derived from an EMBL/GenBank/DDBJ whole genome shotgun (WGS) entry which is preliminary data.</text>
</comment>
<accession>A0A9N9I5A7</accession>
<feature type="compositionally biased region" description="Acidic residues" evidence="1">
    <location>
        <begin position="24"/>
        <end position="49"/>
    </location>
</feature>
<feature type="non-terminal residue" evidence="2">
    <location>
        <position position="314"/>
    </location>
</feature>
<keyword evidence="3" id="KW-1185">Reference proteome</keyword>
<evidence type="ECO:0000313" key="3">
    <source>
        <dbReference type="Proteomes" id="UP000789405"/>
    </source>
</evidence>
<proteinExistence type="predicted"/>
<dbReference type="AlphaFoldDB" id="A0A9N9I5A7"/>
<dbReference type="Proteomes" id="UP000789405">
    <property type="component" value="Unassembled WGS sequence"/>
</dbReference>
<evidence type="ECO:0000313" key="2">
    <source>
        <dbReference type="EMBL" id="CAG8721051.1"/>
    </source>
</evidence>
<protein>
    <submittedName>
        <fullName evidence="2">23738_t:CDS:1</fullName>
    </submittedName>
</protein>
<evidence type="ECO:0000256" key="1">
    <source>
        <dbReference type="SAM" id="MobiDB-lite"/>
    </source>
</evidence>
<dbReference type="EMBL" id="CAJVPY010010702">
    <property type="protein sequence ID" value="CAG8721051.1"/>
    <property type="molecule type" value="Genomic_DNA"/>
</dbReference>
<gene>
    <name evidence="2" type="ORF">DERYTH_LOCUS14325</name>
</gene>
<dbReference type="PANTHER" id="PTHR45786">
    <property type="entry name" value="DNA BINDING PROTEIN-LIKE"/>
    <property type="match status" value="1"/>
</dbReference>
<reference evidence="2" key="1">
    <citation type="submission" date="2021-06" db="EMBL/GenBank/DDBJ databases">
        <authorList>
            <person name="Kallberg Y."/>
            <person name="Tangrot J."/>
            <person name="Rosling A."/>
        </authorList>
    </citation>
    <scope>NUCLEOTIDE SEQUENCE</scope>
    <source>
        <strain evidence="2">MA453B</strain>
    </source>
</reference>
<name>A0A9N9I5A7_9GLOM</name>
<feature type="region of interest" description="Disordered" evidence="1">
    <location>
        <begin position="1"/>
        <end position="49"/>
    </location>
</feature>
<sequence length="314" mass="35777">MEFEILTKQRSHEEIGDNNRDNNGYDDGDNDVNDDGDDDGDDGGNNDGDDGLCCMNGEVVLAPLQAPPPEIYYLLTEKDPISKVLFVDKIKVYNQVFAFTSIATDLDLDVANKKKRAYCYRIQGDHYHQISSALPKQEEIPKFFQIYFHDSSDIEAQINRRHNIMKQSLNREMISIIQNVLMDLNPFIDTYISAGNEDLQDSLYYILIHNKHGKDMRQYNTPSTKEVAAICFSDETMHVSNILIVRHNNELERISELHSIYNPLAYPLLFLSGEYALKKKMAQYPEASKISEAEAEASGTSNIDFGTLLERESQ</sequence>
<dbReference type="PANTHER" id="PTHR45786:SF74">
    <property type="entry name" value="ATP-DEPENDENT DNA HELICASE"/>
    <property type="match status" value="1"/>
</dbReference>
<organism evidence="2 3">
    <name type="scientific">Dentiscutata erythropus</name>
    <dbReference type="NCBI Taxonomy" id="1348616"/>
    <lineage>
        <taxon>Eukaryota</taxon>
        <taxon>Fungi</taxon>
        <taxon>Fungi incertae sedis</taxon>
        <taxon>Mucoromycota</taxon>
        <taxon>Glomeromycotina</taxon>
        <taxon>Glomeromycetes</taxon>
        <taxon>Diversisporales</taxon>
        <taxon>Gigasporaceae</taxon>
        <taxon>Dentiscutata</taxon>
    </lineage>
</organism>
<feature type="region of interest" description="Disordered" evidence="1">
    <location>
        <begin position="290"/>
        <end position="314"/>
    </location>
</feature>